<comment type="caution">
    <text evidence="2">The sequence shown here is derived from an EMBL/GenBank/DDBJ whole genome shotgun (WGS) entry which is preliminary data.</text>
</comment>
<feature type="compositionally biased region" description="Low complexity" evidence="1">
    <location>
        <begin position="41"/>
        <end position="54"/>
    </location>
</feature>
<proteinExistence type="predicted"/>
<name>A0A9W6PA76_9ACTN</name>
<dbReference type="Proteomes" id="UP001165092">
    <property type="component" value="Unassembled WGS sequence"/>
</dbReference>
<reference evidence="2" key="1">
    <citation type="submission" date="2023-02" db="EMBL/GenBank/DDBJ databases">
        <title>Nocardiopsis ansamitocini NBRC 112285.</title>
        <authorList>
            <person name="Ichikawa N."/>
            <person name="Sato H."/>
            <person name="Tonouchi N."/>
        </authorList>
    </citation>
    <scope>NUCLEOTIDE SEQUENCE</scope>
    <source>
        <strain evidence="2">NBRC 112285</strain>
    </source>
</reference>
<dbReference type="PROSITE" id="PS51257">
    <property type="entry name" value="PROKAR_LIPOPROTEIN"/>
    <property type="match status" value="1"/>
</dbReference>
<evidence type="ECO:0000256" key="1">
    <source>
        <dbReference type="SAM" id="MobiDB-lite"/>
    </source>
</evidence>
<keyword evidence="3" id="KW-1185">Reference proteome</keyword>
<dbReference type="RefSeq" id="WP_285761500.1">
    <property type="nucleotide sequence ID" value="NZ_BSQG01000010.1"/>
</dbReference>
<protein>
    <submittedName>
        <fullName evidence="2">Uncharacterized protein</fullName>
    </submittedName>
</protein>
<evidence type="ECO:0000313" key="2">
    <source>
        <dbReference type="EMBL" id="GLU49961.1"/>
    </source>
</evidence>
<feature type="region of interest" description="Disordered" evidence="1">
    <location>
        <begin position="30"/>
        <end position="67"/>
    </location>
</feature>
<organism evidence="2 3">
    <name type="scientific">Nocardiopsis ansamitocini</name>
    <dbReference type="NCBI Taxonomy" id="1670832"/>
    <lineage>
        <taxon>Bacteria</taxon>
        <taxon>Bacillati</taxon>
        <taxon>Actinomycetota</taxon>
        <taxon>Actinomycetes</taxon>
        <taxon>Streptosporangiales</taxon>
        <taxon>Nocardiopsidaceae</taxon>
        <taxon>Nocardiopsis</taxon>
    </lineage>
</organism>
<evidence type="ECO:0000313" key="3">
    <source>
        <dbReference type="Proteomes" id="UP001165092"/>
    </source>
</evidence>
<dbReference type="EMBL" id="BSQG01000010">
    <property type="protein sequence ID" value="GLU49961.1"/>
    <property type="molecule type" value="Genomic_DNA"/>
</dbReference>
<dbReference type="AlphaFoldDB" id="A0A9W6PA76"/>
<accession>A0A9W6PA76</accession>
<gene>
    <name evidence="2" type="ORF">Nans01_43120</name>
</gene>
<sequence>MTKDARGSALLFTVGALSVLLCGCGGGETMRPEQESGSGTPAAHSAPAAPASPSMDLPKTADGTDLGACQDADCEVEVKQGDTIPMDGEYGVDELVMREVTPDYVTVDGTAPGVSLSTSMTTGGGESSGNLNDVQVTVLGTDDDHAVVRISHT</sequence>